<sequence length="186" mass="20393">MPTSAQQKSSINLIPRKTLAGSASFLQKSLRYVKFSLITLNLILIVGLFFEALLAVSFTTSYSKVKSSLDLINQSQPLENSVDEITSRLKLIKTIEAQNINSLVVKSFSNLIPVELKVTELRVESGKLILKGDTLDIRVLRSLAQVFKTSTQFSNFSITQIVPPSSNFAFYTITGMASINTAAGVN</sequence>
<protein>
    <submittedName>
        <fullName evidence="1">Uncharacterized protein</fullName>
    </submittedName>
</protein>
<dbReference type="STRING" id="1802605.A3A61_04440"/>
<dbReference type="AlphaFoldDB" id="A0A1G1WSX9"/>
<reference evidence="1 2" key="1">
    <citation type="journal article" date="2016" name="Nat. Commun.">
        <title>Thousands of microbial genomes shed light on interconnected biogeochemical processes in an aquifer system.</title>
        <authorList>
            <person name="Anantharaman K."/>
            <person name="Brown C.T."/>
            <person name="Hug L.A."/>
            <person name="Sharon I."/>
            <person name="Castelle C.J."/>
            <person name="Probst A.J."/>
            <person name="Thomas B.C."/>
            <person name="Singh A."/>
            <person name="Wilkins M.J."/>
            <person name="Karaoz U."/>
            <person name="Brodie E.L."/>
            <person name="Williams K.H."/>
            <person name="Hubbard S.S."/>
            <person name="Banfield J.F."/>
        </authorList>
    </citation>
    <scope>NUCLEOTIDE SEQUENCE [LARGE SCALE GENOMIC DNA]</scope>
</reference>
<dbReference type="Proteomes" id="UP000177718">
    <property type="component" value="Unassembled WGS sequence"/>
</dbReference>
<comment type="caution">
    <text evidence="1">The sequence shown here is derived from an EMBL/GenBank/DDBJ whole genome shotgun (WGS) entry which is preliminary data.</text>
</comment>
<evidence type="ECO:0000313" key="1">
    <source>
        <dbReference type="EMBL" id="OGY30848.1"/>
    </source>
</evidence>
<dbReference type="EMBL" id="MHDB01000040">
    <property type="protein sequence ID" value="OGY30848.1"/>
    <property type="molecule type" value="Genomic_DNA"/>
</dbReference>
<gene>
    <name evidence="1" type="ORF">A3A61_04440</name>
</gene>
<evidence type="ECO:0000313" key="2">
    <source>
        <dbReference type="Proteomes" id="UP000177718"/>
    </source>
</evidence>
<proteinExistence type="predicted"/>
<organism evidence="1 2">
    <name type="scientific">Candidatus Woykebacteria bacterium RIFCSPLOWO2_01_FULL_43_14</name>
    <dbReference type="NCBI Taxonomy" id="1802605"/>
    <lineage>
        <taxon>Bacteria</taxon>
        <taxon>Candidatus Woykeibacteriota</taxon>
    </lineage>
</organism>
<accession>A0A1G1WSX9</accession>
<name>A0A1G1WSX9_9BACT</name>